<evidence type="ECO:0000313" key="3">
    <source>
        <dbReference type="Proteomes" id="UP001523392"/>
    </source>
</evidence>
<accession>A0ABT1D9D2</accession>
<evidence type="ECO:0000313" key="2">
    <source>
        <dbReference type="EMBL" id="MCO6418474.1"/>
    </source>
</evidence>
<dbReference type="EMBL" id="JAFIRR010000134">
    <property type="protein sequence ID" value="MCO6418474.1"/>
    <property type="molecule type" value="Genomic_DNA"/>
</dbReference>
<feature type="domain" description="M23ase beta-sheet core" evidence="1">
    <location>
        <begin position="226"/>
        <end position="321"/>
    </location>
</feature>
<dbReference type="Gene3D" id="2.70.70.10">
    <property type="entry name" value="Glucose Permease (Domain IIA)"/>
    <property type="match status" value="1"/>
</dbReference>
<comment type="caution">
    <text evidence="2">The sequence shown here is derived from an EMBL/GenBank/DDBJ whole genome shotgun (WGS) entry which is preliminary data.</text>
</comment>
<evidence type="ECO:0000259" key="1">
    <source>
        <dbReference type="Pfam" id="PF01551"/>
    </source>
</evidence>
<gene>
    <name evidence="2" type="ORF">JYK14_20235</name>
</gene>
<dbReference type="CDD" id="cd12797">
    <property type="entry name" value="M23_peptidase"/>
    <property type="match status" value="1"/>
</dbReference>
<reference evidence="2 3" key="1">
    <citation type="submission" date="2021-12" db="EMBL/GenBank/DDBJ databases">
        <title>Siccirubricoccus leaddurans sp. nov., a high concentration Zn2+ tolerance bacterium.</title>
        <authorList>
            <person name="Cao Y."/>
        </authorList>
    </citation>
    <scope>NUCLEOTIDE SEQUENCE [LARGE SCALE GENOMIC DNA]</scope>
    <source>
        <strain evidence="2 3">KC 17139</strain>
    </source>
</reference>
<dbReference type="SUPFAM" id="SSF51261">
    <property type="entry name" value="Duplicated hybrid motif"/>
    <property type="match status" value="1"/>
</dbReference>
<dbReference type="InterPro" id="IPR016047">
    <property type="entry name" value="M23ase_b-sheet_dom"/>
</dbReference>
<keyword evidence="3" id="KW-1185">Reference proteome</keyword>
<dbReference type="Pfam" id="PF01551">
    <property type="entry name" value="Peptidase_M23"/>
    <property type="match status" value="1"/>
</dbReference>
<dbReference type="Proteomes" id="UP001523392">
    <property type="component" value="Unassembled WGS sequence"/>
</dbReference>
<dbReference type="InterPro" id="IPR050570">
    <property type="entry name" value="Cell_wall_metabolism_enzyme"/>
</dbReference>
<dbReference type="InterPro" id="IPR011055">
    <property type="entry name" value="Dup_hybrid_motif"/>
</dbReference>
<dbReference type="RefSeq" id="WP_252955105.1">
    <property type="nucleotide sequence ID" value="NZ_JAFIRR010000134.1"/>
</dbReference>
<organism evidence="2 3">
    <name type="scientific">Siccirubricoccus soli</name>
    <dbReference type="NCBI Taxonomy" id="2899147"/>
    <lineage>
        <taxon>Bacteria</taxon>
        <taxon>Pseudomonadati</taxon>
        <taxon>Pseudomonadota</taxon>
        <taxon>Alphaproteobacteria</taxon>
        <taxon>Acetobacterales</taxon>
        <taxon>Roseomonadaceae</taxon>
        <taxon>Siccirubricoccus</taxon>
    </lineage>
</organism>
<proteinExistence type="predicted"/>
<dbReference type="PANTHER" id="PTHR21666:SF270">
    <property type="entry name" value="MUREIN HYDROLASE ACTIVATOR ENVC"/>
    <property type="match status" value="1"/>
</dbReference>
<name>A0ABT1D9D2_9PROT</name>
<protein>
    <submittedName>
        <fullName evidence="2">M23 family metallopeptidase</fullName>
    </submittedName>
</protein>
<dbReference type="PANTHER" id="PTHR21666">
    <property type="entry name" value="PEPTIDASE-RELATED"/>
    <property type="match status" value="1"/>
</dbReference>
<sequence length="390" mass="40765">MRLRLAFLALAWLFGGAAVPAWGQALTPLVAEVLSPPRPVPGSDGNTHLVYELRLANVTGGAATLRRLAVLEEAGGASLLALEGAALAGRLSTGGHRGSESATLGAYQFGIAWLHVTLSPGRPVPAGLLHVVEAEFAQLGGGRTMRIAGTPVDARAVPVLGPPLRGGGYVAGDGCCDSIRHVRALLPLDGRLRLAQRFAIDWERLDEERRIYRGEKQDPRSYRIYGEPALAVADGRVVAARDDLPDQVPGALPQGLPIEEADGNCVILDIGGGARVLYAHFRPGSLRVRVGETVRRGQVLGEVGNSGNSSAPHLHLHVMDGPSPLAANGVPYVFDSFTVSATVSGGTAAFDHAEETGEPLPLTPAGSPGRLSRTLPLDLAIVEWGEAAGR</sequence>